<name>A0A8C4X8D7_ERPCA</name>
<dbReference type="InterPro" id="IPR014716">
    <property type="entry name" value="Fibrinogen_a/b/g_C_1"/>
</dbReference>
<accession>A0A8C4X8D7</accession>
<dbReference type="PANTHER" id="PTHR19143">
    <property type="entry name" value="FIBRINOGEN/TENASCIN/ANGIOPOEITIN"/>
    <property type="match status" value="1"/>
</dbReference>
<dbReference type="CDD" id="cd00087">
    <property type="entry name" value="FReD"/>
    <property type="match status" value="1"/>
</dbReference>
<dbReference type="SMART" id="SM00186">
    <property type="entry name" value="FBG"/>
    <property type="match status" value="1"/>
</dbReference>
<dbReference type="InterPro" id="IPR050373">
    <property type="entry name" value="Fibrinogen_C-term_domain"/>
</dbReference>
<proteinExistence type="predicted"/>
<keyword evidence="3" id="KW-1185">Reference proteome</keyword>
<dbReference type="NCBIfam" id="NF040941">
    <property type="entry name" value="GGGWT_bact"/>
    <property type="match status" value="1"/>
</dbReference>
<dbReference type="AlphaFoldDB" id="A0A8C4X8D7"/>
<evidence type="ECO:0000313" key="2">
    <source>
        <dbReference type="Ensembl" id="ENSECRP00000012246.1"/>
    </source>
</evidence>
<protein>
    <recommendedName>
        <fullName evidence="1">Fibrinogen C-terminal domain-containing protein</fullName>
    </recommendedName>
</protein>
<evidence type="ECO:0000313" key="3">
    <source>
        <dbReference type="Proteomes" id="UP000694620"/>
    </source>
</evidence>
<dbReference type="PANTHER" id="PTHR19143:SF438">
    <property type="entry name" value="FIBRINOGEN C-TERMINAL DOMAIN-CONTAINING PROTEIN"/>
    <property type="match status" value="1"/>
</dbReference>
<sequence length="255" mass="28986">MLHHPVADAKDRVQKMWSYSLCTTEQAYSPLKVTSPTVVFLLSLVYRDCSQLPSNSPSGLYVIQPKDTHPLMVYCEMNTTGGGWTVIQRNRGSGELTWDESWTTYKYGFGDILQDHWLGMEYIHKIASQTIYEIRFVIYDASNNMKYADYNMFFVDNETNGYKLRLGSYFGTAGDGMTVPEANKLHDNRKFSTKDKDQDNASGNCASGYGGWWYDACFASNLNVKSGLTWHNLSLLLGCRHSHVFIIFVPHSIFA</sequence>
<dbReference type="InterPro" id="IPR036056">
    <property type="entry name" value="Fibrinogen-like_C"/>
</dbReference>
<reference evidence="2" key="2">
    <citation type="submission" date="2025-08" db="UniProtKB">
        <authorList>
            <consortium name="Ensembl"/>
        </authorList>
    </citation>
    <scope>IDENTIFICATION</scope>
</reference>
<dbReference type="GeneTree" id="ENSGT00940000164423"/>
<reference evidence="2" key="3">
    <citation type="submission" date="2025-09" db="UniProtKB">
        <authorList>
            <consortium name="Ensembl"/>
        </authorList>
    </citation>
    <scope>IDENTIFICATION</scope>
</reference>
<reference evidence="2" key="1">
    <citation type="submission" date="2021-06" db="EMBL/GenBank/DDBJ databases">
        <authorList>
            <consortium name="Wellcome Sanger Institute Data Sharing"/>
        </authorList>
    </citation>
    <scope>NUCLEOTIDE SEQUENCE [LARGE SCALE GENOMIC DNA]</scope>
</reference>
<dbReference type="Gene3D" id="3.90.215.10">
    <property type="entry name" value="Gamma Fibrinogen, chain A, domain 1"/>
    <property type="match status" value="1"/>
</dbReference>
<dbReference type="Pfam" id="PF00147">
    <property type="entry name" value="Fibrinogen_C"/>
    <property type="match status" value="1"/>
</dbReference>
<organism evidence="2 3">
    <name type="scientific">Erpetoichthys calabaricus</name>
    <name type="common">Rope fish</name>
    <name type="synonym">Calamoichthys calabaricus</name>
    <dbReference type="NCBI Taxonomy" id="27687"/>
    <lineage>
        <taxon>Eukaryota</taxon>
        <taxon>Metazoa</taxon>
        <taxon>Chordata</taxon>
        <taxon>Craniata</taxon>
        <taxon>Vertebrata</taxon>
        <taxon>Euteleostomi</taxon>
        <taxon>Actinopterygii</taxon>
        <taxon>Polypteriformes</taxon>
        <taxon>Polypteridae</taxon>
        <taxon>Erpetoichthys</taxon>
    </lineage>
</organism>
<dbReference type="Proteomes" id="UP000694620">
    <property type="component" value="Chromosome 8"/>
</dbReference>
<dbReference type="Ensembl" id="ENSECRT00000012445.1">
    <property type="protein sequence ID" value="ENSECRP00000012246.1"/>
    <property type="gene ID" value="ENSECRG00000008147.1"/>
</dbReference>
<evidence type="ECO:0000259" key="1">
    <source>
        <dbReference type="PROSITE" id="PS51406"/>
    </source>
</evidence>
<dbReference type="PROSITE" id="PS51406">
    <property type="entry name" value="FIBRINOGEN_C_2"/>
    <property type="match status" value="1"/>
</dbReference>
<feature type="domain" description="Fibrinogen C-terminal" evidence="1">
    <location>
        <begin position="40"/>
        <end position="223"/>
    </location>
</feature>
<dbReference type="InterPro" id="IPR002181">
    <property type="entry name" value="Fibrinogen_a/b/g_C_dom"/>
</dbReference>
<dbReference type="GO" id="GO:0005615">
    <property type="term" value="C:extracellular space"/>
    <property type="evidence" value="ECO:0007669"/>
    <property type="project" value="TreeGrafter"/>
</dbReference>
<dbReference type="SUPFAM" id="SSF56496">
    <property type="entry name" value="Fibrinogen C-terminal domain-like"/>
    <property type="match status" value="1"/>
</dbReference>